<dbReference type="GO" id="GO:0005524">
    <property type="term" value="F:ATP binding"/>
    <property type="evidence" value="ECO:0007669"/>
    <property type="project" value="UniProtKB-UniRule"/>
</dbReference>
<evidence type="ECO:0000313" key="13">
    <source>
        <dbReference type="EMBL" id="CBA29121.1"/>
    </source>
</evidence>
<sequence length="1131" mass="124824">MPQRFLEPVMSAVHDTAAYEVNGRHVARADFYAIACDPRRSVAVEACAGAGKTWMLVSRMVRALLDGAAPHEILAITFTKKAAGEMRERLYDWLRSYARADDSTLRRELQLRGVQGDPGAEQLAKLRSLHEALLLAGRPVQVRTFHSWFAALLRSAPLGMLHQLGLPTQYELLENDAKAIAQVWRRFHTRIAQDAAARADYLEAVGVYGRHGTLKALEAAIHKRTEFALADEQGVVDASVLQFTQQFPAMANWSQPQDRLFSDVVQQLLWASAKALGASSLKTCTEAGSELEKALTARDATAIFKALFTDKGTPRKLSEKVVGIETVREAQALLAETKAAIDQHQAWLHQQRMARLSRGLLQDYAALKRERGWIDMGDLEQAALRLLSDEEISGWLQERLDARVKHLLIDEFQDTNPLQWQALSTWLQGYSGAGNRPGVFIVGDPKQSIYRFRRAEPQVFRAAKAFVVEGLQGDVLSCDHTRRNAQAIIGLVNTAMLGAQDAGEFEDYRPHTSESVDAGSVWKLPRIERTAKPEEDGSEDLVWRDSLTTPRHESEDTLKTLECRQAARWLAGQLSGRGGQLRPQDIMVLARKRERLTLMQQELAALRIPAQQPEKNELGEMPEVQDLVALLDVLVSPAHDLSLARALKSPLFGASDEDLVDLSLLHQTARRQARAADPDALVPGWMAVLCEFAAADPDVEGGLPLSQRMLSAARSLTRWQGWVQSLPVHDALSAIYDDGDVLARFAAASPAVLRESVLANVRALLNAALQVDGGRYSTAYTLVRALRAGGIPAPVRADAGAVRLLTIHGAKGLEAPLVILLDTDAEGTRPESMGVLVDWPGEAAYPRKFVFLASESRPPACVVDTLALEQTARAREELNALYVALTRTQSTLVLSSTAPHREREGSWWKRLQELAADVAPSTALEGVDSAESTESDTAEPFALWELPTEGLKRKVPLAPMEYARAAPELIAVTEPESLESRIGQAMHRLLEWLPLREGQVPDADAWTPEQCAQAARTFSLTEAQMQQAQRMAQGILGGEGAWAWRRSALAWHANEVALTHGGRTLRLDRLVQRRDTAAWWVLDFKSSASPQDQPELCAQLREYRAALTQIYPGEGVHTAFLTPQGRLIEIL</sequence>
<dbReference type="InterPro" id="IPR014017">
    <property type="entry name" value="DNA_helicase_UvrD-like_C"/>
</dbReference>
<protein>
    <recommendedName>
        <fullName evidence="7">DNA 3'-5' helicase</fullName>
        <ecNumber evidence="7">5.6.2.4</ecNumber>
    </recommendedName>
    <alternativeName>
        <fullName evidence="8">DNA 3'-5' helicase II</fullName>
    </alternativeName>
</protein>
<keyword evidence="3 10" id="KW-0347">Helicase</keyword>
<dbReference type="AlphaFoldDB" id="C9YAA5"/>
<evidence type="ECO:0000259" key="11">
    <source>
        <dbReference type="PROSITE" id="PS51198"/>
    </source>
</evidence>
<evidence type="ECO:0000256" key="1">
    <source>
        <dbReference type="ARBA" id="ARBA00022741"/>
    </source>
</evidence>
<dbReference type="SUPFAM" id="SSF52540">
    <property type="entry name" value="P-loop containing nucleoside triphosphate hydrolases"/>
    <property type="match status" value="1"/>
</dbReference>
<dbReference type="GO" id="GO:0003677">
    <property type="term" value="F:DNA binding"/>
    <property type="evidence" value="ECO:0007669"/>
    <property type="project" value="InterPro"/>
</dbReference>
<dbReference type="GO" id="GO:0033202">
    <property type="term" value="C:DNA helicase complex"/>
    <property type="evidence" value="ECO:0007669"/>
    <property type="project" value="TreeGrafter"/>
</dbReference>
<proteinExistence type="predicted"/>
<evidence type="ECO:0000259" key="12">
    <source>
        <dbReference type="PROSITE" id="PS51217"/>
    </source>
</evidence>
<evidence type="ECO:0000256" key="5">
    <source>
        <dbReference type="ARBA" id="ARBA00023235"/>
    </source>
</evidence>
<dbReference type="Gene3D" id="1.10.486.10">
    <property type="entry name" value="PCRA, domain 4"/>
    <property type="match status" value="1"/>
</dbReference>
<organism evidence="13">
    <name type="scientific">Curvibacter symbiont subsp. Hydra magnipapillata</name>
    <dbReference type="NCBI Taxonomy" id="667019"/>
    <lineage>
        <taxon>Bacteria</taxon>
        <taxon>Pseudomonadati</taxon>
        <taxon>Pseudomonadota</taxon>
        <taxon>Betaproteobacteria</taxon>
        <taxon>Burkholderiales</taxon>
        <taxon>Comamonadaceae</taxon>
        <taxon>Curvibacter</taxon>
    </lineage>
</organism>
<dbReference type="GO" id="GO:0000725">
    <property type="term" value="P:recombinational repair"/>
    <property type="evidence" value="ECO:0007669"/>
    <property type="project" value="TreeGrafter"/>
</dbReference>
<feature type="binding site" evidence="10">
    <location>
        <begin position="46"/>
        <end position="53"/>
    </location>
    <ligand>
        <name>ATP</name>
        <dbReference type="ChEBI" id="CHEBI:30616"/>
    </ligand>
</feature>
<dbReference type="GO" id="GO:0016887">
    <property type="term" value="F:ATP hydrolysis activity"/>
    <property type="evidence" value="ECO:0007669"/>
    <property type="project" value="RHEA"/>
</dbReference>
<name>C9YAA5_CURXX</name>
<feature type="domain" description="UvrD-like helicase ATP-binding" evidence="11">
    <location>
        <begin position="25"/>
        <end position="485"/>
    </location>
</feature>
<dbReference type="PANTHER" id="PTHR11070:SF2">
    <property type="entry name" value="ATP-DEPENDENT DNA HELICASE SRS2"/>
    <property type="match status" value="1"/>
</dbReference>
<dbReference type="PANTHER" id="PTHR11070">
    <property type="entry name" value="UVRD / RECB / PCRA DNA HELICASE FAMILY MEMBER"/>
    <property type="match status" value="1"/>
</dbReference>
<dbReference type="GO" id="GO:0043138">
    <property type="term" value="F:3'-5' DNA helicase activity"/>
    <property type="evidence" value="ECO:0007669"/>
    <property type="project" value="UniProtKB-EC"/>
</dbReference>
<evidence type="ECO:0000256" key="8">
    <source>
        <dbReference type="ARBA" id="ARBA00034923"/>
    </source>
</evidence>
<dbReference type="Pfam" id="PF00580">
    <property type="entry name" value="UvrD-helicase"/>
    <property type="match status" value="1"/>
</dbReference>
<evidence type="ECO:0000256" key="4">
    <source>
        <dbReference type="ARBA" id="ARBA00022840"/>
    </source>
</evidence>
<evidence type="ECO:0000256" key="9">
    <source>
        <dbReference type="ARBA" id="ARBA00048988"/>
    </source>
</evidence>
<dbReference type="Gene3D" id="3.40.50.300">
    <property type="entry name" value="P-loop containing nucleotide triphosphate hydrolases"/>
    <property type="match status" value="3"/>
</dbReference>
<feature type="domain" description="UvrD-like helicase C-terminal" evidence="12">
    <location>
        <begin position="525"/>
        <end position="812"/>
    </location>
</feature>
<dbReference type="EC" id="5.6.2.4" evidence="7"/>
<keyword evidence="5" id="KW-0413">Isomerase</keyword>
<dbReference type="PROSITE" id="PS51217">
    <property type="entry name" value="UVRD_HELICASE_CTER"/>
    <property type="match status" value="1"/>
</dbReference>
<dbReference type="InterPro" id="IPR000212">
    <property type="entry name" value="DNA_helicase_UvrD/REP"/>
</dbReference>
<comment type="catalytic activity">
    <reaction evidence="6">
        <text>Couples ATP hydrolysis with the unwinding of duplex DNA by translocating in the 3'-5' direction.</text>
        <dbReference type="EC" id="5.6.2.4"/>
    </reaction>
</comment>
<reference evidence="13" key="1">
    <citation type="journal article" date="2010" name="Nature">
        <title>The dynamic genome of Hydra.</title>
        <authorList>
            <person name="Chapman J.A."/>
            <person name="Kirkness E.F."/>
            <person name="Simakov O."/>
            <person name="Hampson S.E."/>
            <person name="Mitros T."/>
            <person name="Weinmaier T."/>
            <person name="Rattei T."/>
            <person name="Balasubramanian P.G."/>
            <person name="Borman J."/>
            <person name="Busam D."/>
            <person name="Disbennett K."/>
            <person name="Pfannkoch C."/>
            <person name="Sumin N."/>
            <person name="Sutton G."/>
            <person name="Viswanathan L."/>
            <person name="Walenz B."/>
            <person name="Goodstein D.M."/>
            <person name="Hellsten U."/>
            <person name="Kawashima T."/>
            <person name="Prochnik S.E."/>
            <person name="Putnam N.H."/>
            <person name="Shu S."/>
            <person name="Blumberg B."/>
            <person name="Dana C.E."/>
            <person name="Gee L."/>
            <person name="Kibler D.F."/>
            <person name="Law L."/>
            <person name="Lindgens D."/>
            <person name="Martinez D.E."/>
            <person name="Peng J."/>
            <person name="Wigge P.A."/>
            <person name="Bertulat B."/>
            <person name="Guder C."/>
            <person name="Nakamura Y."/>
            <person name="Ozbek S."/>
            <person name="Watanabe H."/>
            <person name="Khalturin K."/>
            <person name="Hemmrich G."/>
            <person name="Franke A."/>
            <person name="Augustin R."/>
            <person name="Fraune S."/>
            <person name="Hayakawa E."/>
            <person name="Hayakawa S."/>
            <person name="Hirose M."/>
            <person name="Hwang J."/>
            <person name="Ikeo K."/>
            <person name="Nishimiya-Fujisawa C."/>
            <person name="Ogura A."/>
            <person name="Takahashi T."/>
            <person name="Steinmetz P.R."/>
            <person name="Zhang X."/>
            <person name="Aufschnaiter R."/>
            <person name="Eder M.K."/>
            <person name="Gorny A.K."/>
            <person name="Salvenmoser W."/>
            <person name="Heimberg A.M."/>
            <person name="Wheeler B.M."/>
            <person name="Peterson K.J."/>
            <person name="Boettger A."/>
            <person name="Tischler P."/>
            <person name="Wolf A."/>
            <person name="Gojobori T."/>
            <person name="Remington K.A."/>
            <person name="Strausberg R.L."/>
            <person name="Venter J."/>
            <person name="Technau U."/>
            <person name="Hobmayer B."/>
            <person name="Bosch T.C."/>
            <person name="Holstein T.W."/>
            <person name="Fujisawa T."/>
            <person name="Bode H.R."/>
            <person name="David C.N."/>
            <person name="Rokhsar D.S."/>
            <person name="Steele R.E."/>
        </authorList>
    </citation>
    <scope>NUCLEOTIDE SEQUENCE</scope>
</reference>
<dbReference type="Pfam" id="PF13361">
    <property type="entry name" value="UvrD_C"/>
    <property type="match status" value="1"/>
</dbReference>
<evidence type="ECO:0000256" key="7">
    <source>
        <dbReference type="ARBA" id="ARBA00034808"/>
    </source>
</evidence>
<evidence type="ECO:0000256" key="3">
    <source>
        <dbReference type="ARBA" id="ARBA00022806"/>
    </source>
</evidence>
<dbReference type="GO" id="GO:0005829">
    <property type="term" value="C:cytosol"/>
    <property type="evidence" value="ECO:0007669"/>
    <property type="project" value="TreeGrafter"/>
</dbReference>
<evidence type="ECO:0000256" key="6">
    <source>
        <dbReference type="ARBA" id="ARBA00034617"/>
    </source>
</evidence>
<dbReference type="EMBL" id="FN543104">
    <property type="protein sequence ID" value="CBA29121.1"/>
    <property type="molecule type" value="Genomic_DNA"/>
</dbReference>
<dbReference type="InterPro" id="IPR014016">
    <property type="entry name" value="UvrD-like_ATP-bd"/>
</dbReference>
<gene>
    <name evidence="13" type="ORF">Csp_A10560</name>
</gene>
<accession>C9YAA5</accession>
<keyword evidence="4 10" id="KW-0067">ATP-binding</keyword>
<comment type="catalytic activity">
    <reaction evidence="9">
        <text>ATP + H2O = ADP + phosphate + H(+)</text>
        <dbReference type="Rhea" id="RHEA:13065"/>
        <dbReference type="ChEBI" id="CHEBI:15377"/>
        <dbReference type="ChEBI" id="CHEBI:15378"/>
        <dbReference type="ChEBI" id="CHEBI:30616"/>
        <dbReference type="ChEBI" id="CHEBI:43474"/>
        <dbReference type="ChEBI" id="CHEBI:456216"/>
        <dbReference type="EC" id="5.6.2.4"/>
    </reaction>
</comment>
<dbReference type="PROSITE" id="PS51198">
    <property type="entry name" value="UVRD_HELICASE_ATP_BIND"/>
    <property type="match status" value="1"/>
</dbReference>
<keyword evidence="1 10" id="KW-0547">Nucleotide-binding</keyword>
<dbReference type="InterPro" id="IPR027417">
    <property type="entry name" value="P-loop_NTPase"/>
</dbReference>
<evidence type="ECO:0000256" key="10">
    <source>
        <dbReference type="PROSITE-ProRule" id="PRU00560"/>
    </source>
</evidence>
<evidence type="ECO:0000256" key="2">
    <source>
        <dbReference type="ARBA" id="ARBA00022801"/>
    </source>
</evidence>
<keyword evidence="2 10" id="KW-0378">Hydrolase</keyword>